<keyword evidence="4 5" id="KW-0472">Membrane</keyword>
<feature type="transmembrane region" description="Helical" evidence="5">
    <location>
        <begin position="265"/>
        <end position="289"/>
    </location>
</feature>
<keyword evidence="3 5" id="KW-1133">Transmembrane helix</keyword>
<evidence type="ECO:0000256" key="5">
    <source>
        <dbReference type="SAM" id="Phobius"/>
    </source>
</evidence>
<reference evidence="8" key="1">
    <citation type="submission" date="2024-02" db="UniProtKB">
        <authorList>
            <consortium name="WormBaseParasite"/>
        </authorList>
    </citation>
    <scope>IDENTIFICATION</scope>
</reference>
<dbReference type="GO" id="GO:0016020">
    <property type="term" value="C:membrane"/>
    <property type="evidence" value="ECO:0007669"/>
    <property type="project" value="UniProtKB-SubCell"/>
</dbReference>
<dbReference type="WBParaSite" id="MBELARI_LOCUS20886">
    <property type="protein sequence ID" value="MBELARI_LOCUS20886"/>
    <property type="gene ID" value="MBELARI_LOCUS20886"/>
</dbReference>
<evidence type="ECO:0000313" key="7">
    <source>
        <dbReference type="Proteomes" id="UP000887575"/>
    </source>
</evidence>
<evidence type="ECO:0000256" key="2">
    <source>
        <dbReference type="ARBA" id="ARBA00022692"/>
    </source>
</evidence>
<dbReference type="PANTHER" id="PTHR46709">
    <property type="entry name" value="PROTEIN CBG23488-RELATED"/>
    <property type="match status" value="1"/>
</dbReference>
<feature type="transmembrane region" description="Helical" evidence="5">
    <location>
        <begin position="137"/>
        <end position="159"/>
    </location>
</feature>
<keyword evidence="2 5" id="KW-0812">Transmembrane</keyword>
<evidence type="ECO:0000313" key="8">
    <source>
        <dbReference type="WBParaSite" id="MBELARI_LOCUS20886"/>
    </source>
</evidence>
<dbReference type="SUPFAM" id="SSF81321">
    <property type="entry name" value="Family A G protein-coupled receptor-like"/>
    <property type="match status" value="1"/>
</dbReference>
<keyword evidence="7" id="KW-1185">Reference proteome</keyword>
<dbReference type="Proteomes" id="UP000887575">
    <property type="component" value="Unassembled WGS sequence"/>
</dbReference>
<feature type="domain" description="G-protein coupled receptors family 1 profile" evidence="6">
    <location>
        <begin position="39"/>
        <end position="340"/>
    </location>
</feature>
<feature type="transmembrane region" description="Helical" evidence="5">
    <location>
        <begin position="59"/>
        <end position="78"/>
    </location>
</feature>
<dbReference type="AlphaFoldDB" id="A0AAF3J7E7"/>
<feature type="transmembrane region" description="Helical" evidence="5">
    <location>
        <begin position="207"/>
        <end position="228"/>
    </location>
</feature>
<proteinExistence type="predicted"/>
<accession>A0AAF3J7E7</accession>
<evidence type="ECO:0000256" key="3">
    <source>
        <dbReference type="ARBA" id="ARBA00022989"/>
    </source>
</evidence>
<dbReference type="InterPro" id="IPR017452">
    <property type="entry name" value="GPCR_Rhodpsn_7TM"/>
</dbReference>
<comment type="subcellular location">
    <subcellularLocation>
        <location evidence="1">Membrane</location>
    </subcellularLocation>
</comment>
<sequence length="378" mass="45144">MNETSFIEQEDDYCWPKEEHGIFKYACVMFIATPIALLGFFLNILLTAVFWKFRKTSKLYLFVLAIFDICSCTVYLFSNTVRAFSAYHQIYSLHRFWHYAYASFFHGFTQIVNGILSAILFWVVLDCWVRAKHSARLRFIISPIFRHTIILLVILFTIFSRLPYFVHVDVVHHPKCPQFQDLALGPNPIYEKHYQRIIDWNEIVNEILTTISAYFGTLIFGIVLWTVARRKFPRSSKDYVLKQFDEPEPTEITFNNNEENDQETYTWTLIFVVVMHVVLLFFFVIIWFYQLIFQADYHETLEIIEQLDLHFSTHGTFTYLITEVPLLGRLFDSSLRFFVYLKFSPTIRRRIKILLCRHREPESSPPRYEFESGRRLLK</sequence>
<dbReference type="Gene3D" id="1.20.1070.10">
    <property type="entry name" value="Rhodopsin 7-helix transmembrane proteins"/>
    <property type="match status" value="1"/>
</dbReference>
<organism evidence="7 8">
    <name type="scientific">Mesorhabditis belari</name>
    <dbReference type="NCBI Taxonomy" id="2138241"/>
    <lineage>
        <taxon>Eukaryota</taxon>
        <taxon>Metazoa</taxon>
        <taxon>Ecdysozoa</taxon>
        <taxon>Nematoda</taxon>
        <taxon>Chromadorea</taxon>
        <taxon>Rhabditida</taxon>
        <taxon>Rhabditina</taxon>
        <taxon>Rhabditomorpha</taxon>
        <taxon>Rhabditoidea</taxon>
        <taxon>Rhabditidae</taxon>
        <taxon>Mesorhabditinae</taxon>
        <taxon>Mesorhabditis</taxon>
    </lineage>
</organism>
<dbReference type="PROSITE" id="PS50262">
    <property type="entry name" value="G_PROTEIN_RECEP_F1_2"/>
    <property type="match status" value="1"/>
</dbReference>
<evidence type="ECO:0000259" key="6">
    <source>
        <dbReference type="PROSITE" id="PS50262"/>
    </source>
</evidence>
<protein>
    <recommendedName>
        <fullName evidence="6">G-protein coupled receptors family 1 profile domain-containing protein</fullName>
    </recommendedName>
</protein>
<evidence type="ECO:0000256" key="4">
    <source>
        <dbReference type="ARBA" id="ARBA00023136"/>
    </source>
</evidence>
<feature type="transmembrane region" description="Helical" evidence="5">
    <location>
        <begin position="22"/>
        <end position="47"/>
    </location>
</feature>
<name>A0AAF3J7E7_9BILA</name>
<feature type="transmembrane region" description="Helical" evidence="5">
    <location>
        <begin position="98"/>
        <end position="125"/>
    </location>
</feature>
<evidence type="ECO:0000256" key="1">
    <source>
        <dbReference type="ARBA" id="ARBA00004370"/>
    </source>
</evidence>